<sequence>MAERNLKIEPHWLVHYPPEEALFDGLERMFAVAPVPDGLIVPTTWLPELYRFLVRHSRLVGRDVAVVGVGTPVELRPRPAIVVNSPDELAEVGWRLMTKLLAGGSPEQVVLPLRLLPGGMAGGAPEHEPPEQ</sequence>
<organism evidence="1">
    <name type="scientific">bioreactor metagenome</name>
    <dbReference type="NCBI Taxonomy" id="1076179"/>
    <lineage>
        <taxon>unclassified sequences</taxon>
        <taxon>metagenomes</taxon>
        <taxon>ecological metagenomes</taxon>
    </lineage>
</organism>
<evidence type="ECO:0008006" key="2">
    <source>
        <dbReference type="Google" id="ProtNLM"/>
    </source>
</evidence>
<dbReference type="AlphaFoldDB" id="A0A645E7B9"/>
<dbReference type="EMBL" id="VSSQ01043670">
    <property type="protein sequence ID" value="MPM97385.1"/>
    <property type="molecule type" value="Genomic_DNA"/>
</dbReference>
<protein>
    <recommendedName>
        <fullName evidence="2">HTH-type transcriptional repressor PurR</fullName>
    </recommendedName>
</protein>
<comment type="caution">
    <text evidence="1">The sequence shown here is derived from an EMBL/GenBank/DDBJ whole genome shotgun (WGS) entry which is preliminary data.</text>
</comment>
<reference evidence="1" key="1">
    <citation type="submission" date="2019-08" db="EMBL/GenBank/DDBJ databases">
        <authorList>
            <person name="Kucharzyk K."/>
            <person name="Murdoch R.W."/>
            <person name="Higgins S."/>
            <person name="Loffler F."/>
        </authorList>
    </citation>
    <scope>NUCLEOTIDE SEQUENCE</scope>
</reference>
<name>A0A645E7B9_9ZZZZ</name>
<accession>A0A645E7B9</accession>
<proteinExistence type="predicted"/>
<gene>
    <name evidence="1" type="ORF">SDC9_144558</name>
</gene>
<evidence type="ECO:0000313" key="1">
    <source>
        <dbReference type="EMBL" id="MPM97385.1"/>
    </source>
</evidence>